<proteinExistence type="predicted"/>
<protein>
    <submittedName>
        <fullName evidence="1">Uncharacterized protein</fullName>
    </submittedName>
</protein>
<comment type="caution">
    <text evidence="1">The sequence shown here is derived from an EMBL/GenBank/DDBJ whole genome shotgun (WGS) entry which is preliminary data.</text>
</comment>
<evidence type="ECO:0000313" key="2">
    <source>
        <dbReference type="Proteomes" id="UP001583193"/>
    </source>
</evidence>
<dbReference type="Proteomes" id="UP001583193">
    <property type="component" value="Unassembled WGS sequence"/>
</dbReference>
<name>A0ABR3WSJ5_9EURO</name>
<evidence type="ECO:0000313" key="1">
    <source>
        <dbReference type="EMBL" id="KAL1866649.1"/>
    </source>
</evidence>
<organism evidence="1 2">
    <name type="scientific">Paecilomyces lecythidis</name>
    <dbReference type="NCBI Taxonomy" id="3004212"/>
    <lineage>
        <taxon>Eukaryota</taxon>
        <taxon>Fungi</taxon>
        <taxon>Dikarya</taxon>
        <taxon>Ascomycota</taxon>
        <taxon>Pezizomycotina</taxon>
        <taxon>Eurotiomycetes</taxon>
        <taxon>Eurotiomycetidae</taxon>
        <taxon>Eurotiales</taxon>
        <taxon>Thermoascaceae</taxon>
        <taxon>Paecilomyces</taxon>
    </lineage>
</organism>
<keyword evidence="2" id="KW-1185">Reference proteome</keyword>
<accession>A0ABR3WSJ5</accession>
<reference evidence="1 2" key="1">
    <citation type="journal article" date="2024" name="IMA Fungus">
        <title>IMA Genome - F19 : A genome assembly and annotation guide to empower mycologists, including annotated draft genome sequences of Ceratocystis pirilliformis, Diaporthe australafricana, Fusarium ophioides, Paecilomyces lecythidis, and Sporothrix stenoceras.</title>
        <authorList>
            <person name="Aylward J."/>
            <person name="Wilson A.M."/>
            <person name="Visagie C.M."/>
            <person name="Spraker J."/>
            <person name="Barnes I."/>
            <person name="Buitendag C."/>
            <person name="Ceriani C."/>
            <person name="Del Mar Angel L."/>
            <person name="du Plessis D."/>
            <person name="Fuchs T."/>
            <person name="Gasser K."/>
            <person name="Kramer D."/>
            <person name="Li W."/>
            <person name="Munsamy K."/>
            <person name="Piso A."/>
            <person name="Price J.L."/>
            <person name="Sonnekus B."/>
            <person name="Thomas C."/>
            <person name="van der Nest A."/>
            <person name="van Dijk A."/>
            <person name="van Heerden A."/>
            <person name="van Vuuren N."/>
            <person name="Yilmaz N."/>
            <person name="Duong T.A."/>
            <person name="van der Merwe N.A."/>
            <person name="Wingfield M.J."/>
            <person name="Wingfield B.D."/>
        </authorList>
    </citation>
    <scope>NUCLEOTIDE SEQUENCE [LARGE SCALE GENOMIC DNA]</scope>
    <source>
        <strain evidence="1 2">CMW 18167</strain>
    </source>
</reference>
<sequence>MWMSLTFQTLRGFHLDEFLPAISKRFWSGNHLNVALPLWQSFTALPNSEAVGGRLAFQEYLRDNNPLVRQWAKDTRDAFNDIRNSPDPALRKYYESLHQERRKASQATWEQKKSDNLKKYLSGQKVVVKETYRGVMTIPMASFQFAILRKLGVDVKNGDEVFVQFHLPDTPHPHAYTSRAHKDDPASRFAVSIEGSDTSGHFYKWLTTDGDLTVMRINSLVDVLEGYSLEESRSFKRRWHVNRMVPGERSSRKTIYT</sequence>
<gene>
    <name evidence="1" type="ORF">Plec18167_008981</name>
</gene>
<dbReference type="EMBL" id="JAVDPF010000049">
    <property type="protein sequence ID" value="KAL1866649.1"/>
    <property type="molecule type" value="Genomic_DNA"/>
</dbReference>